<reference evidence="11" key="1">
    <citation type="journal article" date="2012" name="Proc. Natl. Acad. Sci. U.S.A.">
        <title>Antigenic diversity is generated by distinct evolutionary mechanisms in African trypanosome species.</title>
        <authorList>
            <person name="Jackson A.P."/>
            <person name="Berry A."/>
            <person name="Aslett M."/>
            <person name="Allison H.C."/>
            <person name="Burton P."/>
            <person name="Vavrova-Anderson J."/>
            <person name="Brown R."/>
            <person name="Browne H."/>
            <person name="Corton N."/>
            <person name="Hauser H."/>
            <person name="Gamble J."/>
            <person name="Gilderthorp R."/>
            <person name="Marcello L."/>
            <person name="McQuillan J."/>
            <person name="Otto T.D."/>
            <person name="Quail M.A."/>
            <person name="Sanders M.J."/>
            <person name="van Tonder A."/>
            <person name="Ginger M.L."/>
            <person name="Field M.C."/>
            <person name="Barry J.D."/>
            <person name="Hertz-Fowler C."/>
            <person name="Berriman M."/>
        </authorList>
    </citation>
    <scope>NUCLEOTIDE SEQUENCE</scope>
    <source>
        <strain evidence="11">IL3000</strain>
    </source>
</reference>
<dbReference type="GO" id="GO:0009298">
    <property type="term" value="P:GDP-mannose biosynthetic process"/>
    <property type="evidence" value="ECO:0007669"/>
    <property type="project" value="UniProtKB-UniPathway"/>
</dbReference>
<dbReference type="PROSITE" id="PS00965">
    <property type="entry name" value="PMI_I_1"/>
    <property type="match status" value="1"/>
</dbReference>
<evidence type="ECO:0000256" key="5">
    <source>
        <dbReference type="ARBA" id="ARBA00022723"/>
    </source>
</evidence>
<comment type="similarity">
    <text evidence="3">Belongs to the mannose-6-phosphate isomerase type 1 family.</text>
</comment>
<dbReference type="Gene3D" id="2.60.120.10">
    <property type="entry name" value="Jelly Rolls"/>
    <property type="match status" value="2"/>
</dbReference>
<dbReference type="VEuPathDB" id="TriTrypDB:TcIL3000.11.15070"/>
<dbReference type="AlphaFoldDB" id="G0V2W7"/>
<proteinExistence type="inferred from homology"/>
<dbReference type="NCBIfam" id="TIGR00218">
    <property type="entry name" value="manA"/>
    <property type="match status" value="1"/>
</dbReference>
<comment type="cofactor">
    <cofactor evidence="9">
        <name>Zn(2+)</name>
        <dbReference type="ChEBI" id="CHEBI:29105"/>
    </cofactor>
    <text evidence="9">Binds 1 zinc ion per subunit.</text>
</comment>
<feature type="binding site" evidence="9">
    <location>
        <position position="130"/>
    </location>
    <ligand>
        <name>Zn(2+)</name>
        <dbReference type="ChEBI" id="CHEBI:29105"/>
    </ligand>
</feature>
<comment type="pathway">
    <text evidence="2">Nucleotide-sugar biosynthesis; GDP-alpha-D-mannose biosynthesis; alpha-D-mannose 1-phosphate from D-fructose 6-phosphate: step 1/2.</text>
</comment>
<feature type="binding site" evidence="9">
    <location>
        <position position="258"/>
    </location>
    <ligand>
        <name>Zn(2+)</name>
        <dbReference type="ChEBI" id="CHEBI:29105"/>
    </ligand>
</feature>
<dbReference type="GO" id="GO:0005975">
    <property type="term" value="P:carbohydrate metabolic process"/>
    <property type="evidence" value="ECO:0007669"/>
    <property type="project" value="InterPro"/>
</dbReference>
<dbReference type="CDD" id="cd07011">
    <property type="entry name" value="cupin_PMI_type_I_N"/>
    <property type="match status" value="1"/>
</dbReference>
<evidence type="ECO:0000313" key="11">
    <source>
        <dbReference type="EMBL" id="CCC95990.1"/>
    </source>
</evidence>
<dbReference type="InterPro" id="IPR016305">
    <property type="entry name" value="Mannose-6-P_Isomerase"/>
</dbReference>
<keyword evidence="5 9" id="KW-0479">Metal-binding</keyword>
<protein>
    <recommendedName>
        <fullName evidence="4">mannose-6-phosphate isomerase</fullName>
        <ecNumber evidence="4">5.3.1.8</ecNumber>
    </recommendedName>
</protein>
<dbReference type="GO" id="GO:0004476">
    <property type="term" value="F:mannose-6-phosphate isomerase activity"/>
    <property type="evidence" value="ECO:0007669"/>
    <property type="project" value="UniProtKB-EC"/>
</dbReference>
<accession>G0V2W7</accession>
<organism evidence="11">
    <name type="scientific">Trypanosoma congolense (strain IL3000)</name>
    <dbReference type="NCBI Taxonomy" id="1068625"/>
    <lineage>
        <taxon>Eukaryota</taxon>
        <taxon>Discoba</taxon>
        <taxon>Euglenozoa</taxon>
        <taxon>Kinetoplastea</taxon>
        <taxon>Metakinetoplastina</taxon>
        <taxon>Trypanosomatida</taxon>
        <taxon>Trypanosomatidae</taxon>
        <taxon>Trypanosoma</taxon>
        <taxon>Nannomonas</taxon>
    </lineage>
</organism>
<evidence type="ECO:0000256" key="7">
    <source>
        <dbReference type="ARBA" id="ARBA00023235"/>
    </source>
</evidence>
<dbReference type="Pfam" id="PF20511">
    <property type="entry name" value="PMI_typeI_cat"/>
    <property type="match status" value="1"/>
</dbReference>
<dbReference type="SUPFAM" id="SSF51182">
    <property type="entry name" value="RmlC-like cupins"/>
    <property type="match status" value="1"/>
</dbReference>
<dbReference type="InterPro" id="IPR014710">
    <property type="entry name" value="RmlC-like_jellyroll"/>
</dbReference>
<feature type="domain" description="Phosphomannose isomerase type I catalytic" evidence="10">
    <location>
        <begin position="5"/>
        <end position="147"/>
    </location>
</feature>
<gene>
    <name evidence="11" type="ORF">TCIL3000_11_15070</name>
</gene>
<dbReference type="Gene3D" id="1.10.441.10">
    <property type="entry name" value="Phosphomannose Isomerase, domain 2"/>
    <property type="match status" value="1"/>
</dbReference>
<evidence type="ECO:0000256" key="4">
    <source>
        <dbReference type="ARBA" id="ARBA00011956"/>
    </source>
</evidence>
<evidence type="ECO:0000256" key="8">
    <source>
        <dbReference type="PIRSR" id="PIRSR001480-1"/>
    </source>
</evidence>
<keyword evidence="7" id="KW-0413">Isomerase</keyword>
<dbReference type="UniPathway" id="UPA00126">
    <property type="reaction ID" value="UER00423"/>
</dbReference>
<dbReference type="PIRSF" id="PIRSF001480">
    <property type="entry name" value="Mannose-6-phosphate_isomerase"/>
    <property type="match status" value="1"/>
</dbReference>
<feature type="binding site" evidence="9">
    <location>
        <position position="105"/>
    </location>
    <ligand>
        <name>Zn(2+)</name>
        <dbReference type="ChEBI" id="CHEBI:29105"/>
    </ligand>
</feature>
<dbReference type="InterPro" id="IPR001250">
    <property type="entry name" value="Man6P_Isoase-1"/>
</dbReference>
<evidence type="ECO:0000259" key="10">
    <source>
        <dbReference type="Pfam" id="PF20511"/>
    </source>
</evidence>
<dbReference type="GO" id="GO:0008270">
    <property type="term" value="F:zinc ion binding"/>
    <property type="evidence" value="ECO:0007669"/>
    <property type="project" value="InterPro"/>
</dbReference>
<feature type="active site" evidence="8">
    <location>
        <position position="277"/>
    </location>
</feature>
<evidence type="ECO:0000256" key="3">
    <source>
        <dbReference type="ARBA" id="ARBA00010772"/>
    </source>
</evidence>
<dbReference type="InterPro" id="IPR011051">
    <property type="entry name" value="RmlC_Cupin_sf"/>
</dbReference>
<evidence type="ECO:0000256" key="9">
    <source>
        <dbReference type="PIRSR" id="PIRSR001480-2"/>
    </source>
</evidence>
<dbReference type="EC" id="5.3.1.8" evidence="4"/>
<keyword evidence="6 9" id="KW-0862">Zinc</keyword>
<dbReference type="PRINTS" id="PR00714">
    <property type="entry name" value="MAN6PISMRASE"/>
</dbReference>
<dbReference type="PANTHER" id="PTHR10309:SF0">
    <property type="entry name" value="MANNOSE-6-PHOSPHATE ISOMERASE"/>
    <property type="match status" value="1"/>
</dbReference>
<dbReference type="InterPro" id="IPR018050">
    <property type="entry name" value="Pmannose_isomerase-type1_CS"/>
</dbReference>
<comment type="catalytic activity">
    <reaction evidence="1">
        <text>D-mannose 6-phosphate = D-fructose 6-phosphate</text>
        <dbReference type="Rhea" id="RHEA:12356"/>
        <dbReference type="ChEBI" id="CHEBI:58735"/>
        <dbReference type="ChEBI" id="CHEBI:61527"/>
        <dbReference type="EC" id="5.3.1.8"/>
    </reaction>
</comment>
<feature type="binding site" evidence="9">
    <location>
        <position position="103"/>
    </location>
    <ligand>
        <name>Zn(2+)</name>
        <dbReference type="ChEBI" id="CHEBI:29105"/>
    </ligand>
</feature>
<sequence>MSNCMKLNCGVQHYAWGKHARDSFIAKMKGESDKEGKYAELWVGTHVNCPSKTVSGQLLSDFLLEHQNMTRFFHPKHQQDPRFCNCVPFLLKVLSIQTALSIQAHPNKKLAERLHRENPDKYKDPNHKPELIIALTPFEALCCFRPLRDVARFVDAAPPLKAMLGAAAVIEGDVDDKRTLKRMMDIVYNTDAEKHASALRQHAEALRGRGAILCKEDTLFLRVLAQYPNDMGCWMVYFLNYLVLQPGDGLFLADSEPHAYLFGDGVEIMASSDNVVRAGLTPKWKDVPTLLEMLRYSTDGLEGAMFRRQRARGDEQWEIQYYAPPCEFPDFSIYRLEHVSSSNGRASVMLPTVGLGFCVGGSGMVNGEGVSMGDCFMVPYGEMKFEARGECKLFVASMNDTLRTTANL</sequence>
<dbReference type="InterPro" id="IPR046457">
    <property type="entry name" value="PMI_typeI_cat"/>
</dbReference>
<dbReference type="EMBL" id="HE575324">
    <property type="protein sequence ID" value="CCC95990.1"/>
    <property type="molecule type" value="Genomic_DNA"/>
</dbReference>
<evidence type="ECO:0000256" key="1">
    <source>
        <dbReference type="ARBA" id="ARBA00000757"/>
    </source>
</evidence>
<evidence type="ECO:0000256" key="2">
    <source>
        <dbReference type="ARBA" id="ARBA00004666"/>
    </source>
</evidence>
<dbReference type="PROSITE" id="PS00966">
    <property type="entry name" value="PMI_I_2"/>
    <property type="match status" value="1"/>
</dbReference>
<evidence type="ECO:0000256" key="6">
    <source>
        <dbReference type="ARBA" id="ARBA00022833"/>
    </source>
</evidence>
<dbReference type="GO" id="GO:0005829">
    <property type="term" value="C:cytosol"/>
    <property type="evidence" value="ECO:0007669"/>
    <property type="project" value="TreeGrafter"/>
</dbReference>
<dbReference type="PANTHER" id="PTHR10309">
    <property type="entry name" value="MANNOSE-6-PHOSPHATE ISOMERASE"/>
    <property type="match status" value="1"/>
</dbReference>
<name>G0V2W7_TRYCI</name>